<evidence type="ECO:0000313" key="1">
    <source>
        <dbReference type="EMBL" id="MBN8124688.1"/>
    </source>
</evidence>
<evidence type="ECO:0000313" key="2">
    <source>
        <dbReference type="Proteomes" id="UP000664056"/>
    </source>
</evidence>
<dbReference type="AlphaFoldDB" id="A0AAW4HJS6"/>
<dbReference type="Proteomes" id="UP000664056">
    <property type="component" value="Unassembled WGS sequence"/>
</dbReference>
<dbReference type="EMBL" id="JAFKOQ010000082">
    <property type="protein sequence ID" value="MBN8124688.1"/>
    <property type="molecule type" value="Genomic_DNA"/>
</dbReference>
<protein>
    <recommendedName>
        <fullName evidence="3">Chromosome segregation ATPase</fullName>
    </recommendedName>
</protein>
<organism evidence="1 2">
    <name type="scientific">Vibrio vulnificus</name>
    <dbReference type="NCBI Taxonomy" id="672"/>
    <lineage>
        <taxon>Bacteria</taxon>
        <taxon>Pseudomonadati</taxon>
        <taxon>Pseudomonadota</taxon>
        <taxon>Gammaproteobacteria</taxon>
        <taxon>Vibrionales</taxon>
        <taxon>Vibrionaceae</taxon>
        <taxon>Vibrio</taxon>
    </lineage>
</organism>
<proteinExistence type="predicted"/>
<reference evidence="1" key="1">
    <citation type="submission" date="2021-03" db="EMBL/GenBank/DDBJ databases">
        <title>Study of the foodborne Vibrio vulnificus isolates from China.</title>
        <authorList>
            <person name="Zheng Z."/>
            <person name="Ye L."/>
        </authorList>
    </citation>
    <scope>NUCLEOTIDE SEQUENCE</scope>
    <source>
        <strain evidence="1">Vv1582</strain>
    </source>
</reference>
<evidence type="ECO:0008006" key="3">
    <source>
        <dbReference type="Google" id="ProtNLM"/>
    </source>
</evidence>
<name>A0AAW4HJS6_VIBVL</name>
<gene>
    <name evidence="1" type="ORF">J0J18_23580</name>
</gene>
<comment type="caution">
    <text evidence="1">The sequence shown here is derived from an EMBL/GenBank/DDBJ whole genome shotgun (WGS) entry which is preliminary data.</text>
</comment>
<accession>A0AAW4HJS6</accession>
<sequence>MSFGGESALRKVGLCGIHPLTRRYIFIRGKRYMERTLILFCLLFSSLSLASSTNNALEFKEYLATEIEAKELKKVGLHMLTLWEQQHDIYIKQKKFVSSELEVAIDLMVNIVNAERCLTEVQKHYSSEPLLKSKYFNSIDLAFEYRKADGYLWNLVREHQDVVFSRIEKERCKDILSVSEIENITKR</sequence>